<evidence type="ECO:0000256" key="1">
    <source>
        <dbReference type="ARBA" id="ARBA00004442"/>
    </source>
</evidence>
<dbReference type="RefSeq" id="WP_235226203.1">
    <property type="nucleotide sequence ID" value="NZ_JAKGAQ010000003.1"/>
</dbReference>
<evidence type="ECO:0000256" key="5">
    <source>
        <dbReference type="ARBA" id="ARBA00023237"/>
    </source>
</evidence>
<keyword evidence="3" id="KW-0812">Transmembrane</keyword>
<evidence type="ECO:0000256" key="4">
    <source>
        <dbReference type="ARBA" id="ARBA00023136"/>
    </source>
</evidence>
<evidence type="ECO:0000256" key="2">
    <source>
        <dbReference type="ARBA" id="ARBA00022452"/>
    </source>
</evidence>
<keyword evidence="4" id="KW-0472">Membrane</keyword>
<gene>
    <name evidence="6" type="ORF">L0664_12385</name>
</gene>
<reference evidence="6 7" key="1">
    <citation type="submission" date="2022-01" db="EMBL/GenBank/DDBJ databases">
        <title>Octadecabacter sp. nov., isolated from a marine alga.</title>
        <authorList>
            <person name="Jin M.S."/>
            <person name="Kim H.M."/>
            <person name="Han D.M."/>
            <person name="Jung J.J."/>
            <person name="Jeon C.O."/>
        </authorList>
    </citation>
    <scope>NUCLEOTIDE SEQUENCE [LARGE SCALE GENOMIC DNA]</scope>
    <source>
        <strain evidence="6 7">G9-8</strain>
    </source>
</reference>
<evidence type="ECO:0000313" key="6">
    <source>
        <dbReference type="EMBL" id="MCF2871868.1"/>
    </source>
</evidence>
<keyword evidence="5" id="KW-0998">Cell outer membrane</keyword>
<sequence>MRTPIVQDYEIVPPAMSALEQAVWNRAELQSQRYEFLATASELDDSDLNFRPEISGNAQLGASDGSDSSANAVGILSVNYSQLLNDYGRGDIQKEQAWLELEAQQTAYALAADQIFADVARAMIQNQAAGQKIAIIDRQLGQFREREAQIQQAAAVGVLTNVDLLDIRNSENQIKVTRSLAVAEQAQSRVVLDRVLQTAAAQTAASRGVGAITQTRLDRLPQWRRVRAELLVDQSDATVNNILSSLRPRLSLQSQVSVPFDPDEDSELFVGVRWDFTLYDGGRAAQRAQSQRIRSQSLAQEVEVFDQLVTEGRASLGATLQGIRLQRAALRDQITIRAEGITQLEQLLSVGRADVSTLAQEILAQATTELSLVDLTAQSKLNIVSYAQTVGGTCEIFKACENLHLQWRVVPDASL</sequence>
<keyword evidence="7" id="KW-1185">Reference proteome</keyword>
<dbReference type="EMBL" id="JAKGAQ010000003">
    <property type="protein sequence ID" value="MCF2871868.1"/>
    <property type="molecule type" value="Genomic_DNA"/>
</dbReference>
<organism evidence="6 7">
    <name type="scientific">Octadecabacter dasysiphoniae</name>
    <dbReference type="NCBI Taxonomy" id="2909341"/>
    <lineage>
        <taxon>Bacteria</taxon>
        <taxon>Pseudomonadati</taxon>
        <taxon>Pseudomonadota</taxon>
        <taxon>Alphaproteobacteria</taxon>
        <taxon>Rhodobacterales</taxon>
        <taxon>Roseobacteraceae</taxon>
        <taxon>Octadecabacter</taxon>
    </lineage>
</organism>
<evidence type="ECO:0000313" key="7">
    <source>
        <dbReference type="Proteomes" id="UP001200557"/>
    </source>
</evidence>
<dbReference type="PANTHER" id="PTHR30026">
    <property type="entry name" value="OUTER MEMBRANE PROTEIN TOLC"/>
    <property type="match status" value="1"/>
</dbReference>
<keyword evidence="2" id="KW-1134">Transmembrane beta strand</keyword>
<proteinExistence type="predicted"/>
<comment type="subcellular location">
    <subcellularLocation>
        <location evidence="1">Cell outer membrane</location>
    </subcellularLocation>
</comment>
<name>A0ABS9CX94_9RHOB</name>
<dbReference type="PANTHER" id="PTHR30026:SF20">
    <property type="entry name" value="OUTER MEMBRANE PROTEIN TOLC"/>
    <property type="match status" value="1"/>
</dbReference>
<comment type="caution">
    <text evidence="6">The sequence shown here is derived from an EMBL/GenBank/DDBJ whole genome shotgun (WGS) entry which is preliminary data.</text>
</comment>
<dbReference type="SUPFAM" id="SSF56954">
    <property type="entry name" value="Outer membrane efflux proteins (OEP)"/>
    <property type="match status" value="1"/>
</dbReference>
<dbReference type="Proteomes" id="UP001200557">
    <property type="component" value="Unassembled WGS sequence"/>
</dbReference>
<dbReference type="Gene3D" id="1.20.1600.10">
    <property type="entry name" value="Outer membrane efflux proteins (OEP)"/>
    <property type="match status" value="2"/>
</dbReference>
<dbReference type="InterPro" id="IPR051906">
    <property type="entry name" value="TolC-like"/>
</dbReference>
<evidence type="ECO:0000256" key="3">
    <source>
        <dbReference type="ARBA" id="ARBA00022692"/>
    </source>
</evidence>
<protein>
    <submittedName>
        <fullName evidence="6">TolC family protein</fullName>
    </submittedName>
</protein>
<accession>A0ABS9CX94</accession>